<keyword evidence="2" id="KW-0503">Monooxygenase</keyword>
<dbReference type="PANTHER" id="PTHR13789:SF309">
    <property type="entry name" value="PUTATIVE (AFU_ORTHOLOGUE AFUA_6G14510)-RELATED"/>
    <property type="match status" value="1"/>
</dbReference>
<dbReference type="STRING" id="137265.SAMN05421684_4378"/>
<dbReference type="InterPro" id="IPR002938">
    <property type="entry name" value="FAD-bd"/>
</dbReference>
<dbReference type="PANTHER" id="PTHR13789">
    <property type="entry name" value="MONOOXYGENASE"/>
    <property type="match status" value="1"/>
</dbReference>
<evidence type="ECO:0000256" key="2">
    <source>
        <dbReference type="ARBA" id="ARBA00023033"/>
    </source>
</evidence>
<dbReference type="Pfam" id="PF01494">
    <property type="entry name" value="FAD_binding_3"/>
    <property type="match status" value="1"/>
</dbReference>
<proteinExistence type="predicted"/>
<dbReference type="InterPro" id="IPR036188">
    <property type="entry name" value="FAD/NAD-bd_sf"/>
</dbReference>
<dbReference type="OrthoDB" id="9782160at2"/>
<dbReference type="EMBL" id="FNQB01000002">
    <property type="protein sequence ID" value="SDZ30916.1"/>
    <property type="molecule type" value="Genomic_DNA"/>
</dbReference>
<dbReference type="GO" id="GO:0071949">
    <property type="term" value="F:FAD binding"/>
    <property type="evidence" value="ECO:0007669"/>
    <property type="project" value="InterPro"/>
</dbReference>
<dbReference type="SUPFAM" id="SSF51905">
    <property type="entry name" value="FAD/NAD(P)-binding domain"/>
    <property type="match status" value="1"/>
</dbReference>
<accession>A0A1H3RYU5</accession>
<evidence type="ECO:0000259" key="3">
    <source>
        <dbReference type="Pfam" id="PF01494"/>
    </source>
</evidence>
<dbReference type="InterPro" id="IPR050493">
    <property type="entry name" value="FAD-dep_Monooxygenase_BioMet"/>
</dbReference>
<dbReference type="Proteomes" id="UP000199632">
    <property type="component" value="Unassembled WGS sequence"/>
</dbReference>
<dbReference type="PRINTS" id="PR00420">
    <property type="entry name" value="RNGMNOXGNASE"/>
</dbReference>
<gene>
    <name evidence="4" type="ORF">SAMN05421684_4378</name>
</gene>
<dbReference type="AlphaFoldDB" id="A0A1H3RYU5"/>
<reference evidence="5" key="1">
    <citation type="submission" date="2016-10" db="EMBL/GenBank/DDBJ databases">
        <authorList>
            <person name="Varghese N."/>
            <person name="Submissions S."/>
        </authorList>
    </citation>
    <scope>NUCLEOTIDE SEQUENCE [LARGE SCALE GENOMIC DNA]</scope>
    <source>
        <strain evidence="5">DSM 44718</strain>
    </source>
</reference>
<sequence>MATAVVVGAGIGGLSAAIGLRRRGWEVTVLERAGRIAPVGAGITLLANGMRGLDALGVGAAVRAEGQIEASGGLRTPDGRWLSQIDGADLARVLGTSAVGIHRATLHKVLLDALPEGTVVTGAEVHDVVAGPRPRVDGREADLVVAADGIDSVVRRRLWPNVPSPAYAGTTAWRGVTAEPWHGPLVVAITWGPGAEFGMVPLGDGRVYWFGGVTAPRDTRYDDELAEVRARFGDWHDPIPALMAATDTVRRDDLRYLRTPVPSYVRGGVALLGDAAHAMTPNLGQGANQAIEDAVVLTAYCDPAGDLGAGLAAYDNQRRPRSQEVARAAYQMGRFGQQLHNPVAVALRNAVIRLTPPKAGLRSMTRFASWTPPTLGR</sequence>
<name>A0A1H3RYU5_9ACTN</name>
<protein>
    <submittedName>
        <fullName evidence="4">2-polyprenyl-6-methoxyphenol hydroxylase</fullName>
    </submittedName>
</protein>
<dbReference type="GO" id="GO:0004497">
    <property type="term" value="F:monooxygenase activity"/>
    <property type="evidence" value="ECO:0007669"/>
    <property type="project" value="UniProtKB-KW"/>
</dbReference>
<evidence type="ECO:0000256" key="1">
    <source>
        <dbReference type="ARBA" id="ARBA00023002"/>
    </source>
</evidence>
<keyword evidence="5" id="KW-1185">Reference proteome</keyword>
<dbReference type="RefSeq" id="WP_090795608.1">
    <property type="nucleotide sequence ID" value="NZ_BOND01000020.1"/>
</dbReference>
<evidence type="ECO:0000313" key="4">
    <source>
        <dbReference type="EMBL" id="SDZ30916.1"/>
    </source>
</evidence>
<keyword evidence="1" id="KW-0560">Oxidoreductase</keyword>
<evidence type="ECO:0000313" key="5">
    <source>
        <dbReference type="Proteomes" id="UP000199632"/>
    </source>
</evidence>
<feature type="domain" description="FAD-binding" evidence="3">
    <location>
        <begin position="3"/>
        <end position="328"/>
    </location>
</feature>
<dbReference type="Gene3D" id="3.50.50.60">
    <property type="entry name" value="FAD/NAD(P)-binding domain"/>
    <property type="match status" value="1"/>
</dbReference>
<organism evidence="4 5">
    <name type="scientific">Asanoa ishikariensis</name>
    <dbReference type="NCBI Taxonomy" id="137265"/>
    <lineage>
        <taxon>Bacteria</taxon>
        <taxon>Bacillati</taxon>
        <taxon>Actinomycetota</taxon>
        <taxon>Actinomycetes</taxon>
        <taxon>Micromonosporales</taxon>
        <taxon>Micromonosporaceae</taxon>
        <taxon>Asanoa</taxon>
    </lineage>
</organism>